<dbReference type="EMBL" id="JACYTQ010000003">
    <property type="protein sequence ID" value="MBD8489175.1"/>
    <property type="molecule type" value="Genomic_DNA"/>
</dbReference>
<evidence type="ECO:0000313" key="1">
    <source>
        <dbReference type="EMBL" id="MBD8489175.1"/>
    </source>
</evidence>
<protein>
    <submittedName>
        <fullName evidence="1">Uncharacterized protein</fullName>
    </submittedName>
</protein>
<dbReference type="Proteomes" id="UP000647133">
    <property type="component" value="Unassembled WGS sequence"/>
</dbReference>
<dbReference type="RefSeq" id="WP_192010063.1">
    <property type="nucleotide sequence ID" value="NZ_JACYTQ010000003.1"/>
</dbReference>
<proteinExistence type="predicted"/>
<accession>A0ABR9AKD6</accession>
<reference evidence="1 2" key="1">
    <citation type="submission" date="2020-09" db="EMBL/GenBank/DDBJ databases">
        <title>Echinicola sp. CAU 1574 isolated from sand of Sido Beach.</title>
        <authorList>
            <person name="Kim W."/>
        </authorList>
    </citation>
    <scope>NUCLEOTIDE SEQUENCE [LARGE SCALE GENOMIC DNA]</scope>
    <source>
        <strain evidence="1 2">CAU 1574</strain>
    </source>
</reference>
<name>A0ABR9AKD6_9BACT</name>
<sequence>MSIAGEFGLRIEFGNEALQMPMIYGARLEIRTSGGSGLAATRQIQQFNNHSVQHAHSQTFPHPHIKAIPKLGQSYIKAKVKLGQSWV</sequence>
<organism evidence="1 2">
    <name type="scientific">Echinicola arenosa</name>
    <dbReference type="NCBI Taxonomy" id="2774144"/>
    <lineage>
        <taxon>Bacteria</taxon>
        <taxon>Pseudomonadati</taxon>
        <taxon>Bacteroidota</taxon>
        <taxon>Cytophagia</taxon>
        <taxon>Cytophagales</taxon>
        <taxon>Cyclobacteriaceae</taxon>
        <taxon>Echinicola</taxon>
    </lineage>
</organism>
<keyword evidence="2" id="KW-1185">Reference proteome</keyword>
<evidence type="ECO:0000313" key="2">
    <source>
        <dbReference type="Proteomes" id="UP000647133"/>
    </source>
</evidence>
<gene>
    <name evidence="1" type="ORF">IFO69_10500</name>
</gene>
<comment type="caution">
    <text evidence="1">The sequence shown here is derived from an EMBL/GenBank/DDBJ whole genome shotgun (WGS) entry which is preliminary data.</text>
</comment>